<accession>A0A9W7ZHE7</accession>
<dbReference type="Proteomes" id="UP001150538">
    <property type="component" value="Unassembled WGS sequence"/>
</dbReference>
<name>A0A9W7ZHE7_9FUNG</name>
<evidence type="ECO:0000313" key="1">
    <source>
        <dbReference type="EMBL" id="KAJ1909163.1"/>
    </source>
</evidence>
<comment type="caution">
    <text evidence="1">The sequence shown here is derived from an EMBL/GenBank/DDBJ whole genome shotgun (WGS) entry which is preliminary data.</text>
</comment>
<protein>
    <submittedName>
        <fullName evidence="1">Uncharacterized protein</fullName>
    </submittedName>
</protein>
<reference evidence="1" key="1">
    <citation type="submission" date="2022-07" db="EMBL/GenBank/DDBJ databases">
        <title>Phylogenomic reconstructions and comparative analyses of Kickxellomycotina fungi.</title>
        <authorList>
            <person name="Reynolds N.K."/>
            <person name="Stajich J.E."/>
            <person name="Barry K."/>
            <person name="Grigoriev I.V."/>
            <person name="Crous P."/>
            <person name="Smith M.E."/>
        </authorList>
    </citation>
    <scope>NUCLEOTIDE SEQUENCE</scope>
    <source>
        <strain evidence="1">NBRC 100468</strain>
    </source>
</reference>
<proteinExistence type="predicted"/>
<dbReference type="EMBL" id="JANBPU010000808">
    <property type="protein sequence ID" value="KAJ1909163.1"/>
    <property type="molecule type" value="Genomic_DNA"/>
</dbReference>
<organism evidence="1 2">
    <name type="scientific">Mycoemilia scoparia</name>
    <dbReference type="NCBI Taxonomy" id="417184"/>
    <lineage>
        <taxon>Eukaryota</taxon>
        <taxon>Fungi</taxon>
        <taxon>Fungi incertae sedis</taxon>
        <taxon>Zoopagomycota</taxon>
        <taxon>Kickxellomycotina</taxon>
        <taxon>Kickxellomycetes</taxon>
        <taxon>Kickxellales</taxon>
        <taxon>Kickxellaceae</taxon>
        <taxon>Mycoemilia</taxon>
    </lineage>
</organism>
<gene>
    <name evidence="1" type="ORF">H4219_006438</name>
</gene>
<dbReference type="AlphaFoldDB" id="A0A9W7ZHE7"/>
<evidence type="ECO:0000313" key="2">
    <source>
        <dbReference type="Proteomes" id="UP001150538"/>
    </source>
</evidence>
<sequence length="432" mass="48978">MEYGGQFNRFYNELINSEDGQYVHWRDGSRIILTNQPTISAAAGEMSDDNGSRNEIKVEEEGGVIVCKELPIVYFVNSINKGQEFNGTLLTANSVVEYYDLKGSNDDNNSRESSDQEGMMLDIDKLAEITKNKKDVVNDFFVVLLDDGIYSYNYTYECFCTRDVNVSYKFSRDQQYNFIKYLRNTDNSSSEIHGGNGGSVQGAREKILKLHTQKREFIENLRVANSNNDGGKEEGEEKGIVKTNGVLRDMYGSPVYENPGIIYKLKIADAYGKCYEGEDSHDAVEIIDDFGDDGDEYVALSLSNGDLEVYIETITENEDDGDKAIFMKSRVSNRYLGIASEYDIKHSGSFWNLKLTKDVPPKNQRLQFHMVDADSRVFVISGKQPGEEFSRFAWAWWIKFACGNIEFSAGSIEKATKFALEHDVHSFYRKGL</sequence>
<keyword evidence="2" id="KW-1185">Reference proteome</keyword>